<dbReference type="InterPro" id="IPR027304">
    <property type="entry name" value="Trigger_fact/SurA_dom_sf"/>
</dbReference>
<evidence type="ECO:0000256" key="10">
    <source>
        <dbReference type="ARBA" id="ARBA00029986"/>
    </source>
</evidence>
<dbReference type="Pfam" id="PF00254">
    <property type="entry name" value="FKBP_C"/>
    <property type="match status" value="1"/>
</dbReference>
<dbReference type="PROSITE" id="PS50059">
    <property type="entry name" value="FKBP_PPIASE"/>
    <property type="match status" value="1"/>
</dbReference>
<dbReference type="Gene3D" id="3.30.70.1050">
    <property type="entry name" value="Trigger factor ribosome-binding domain"/>
    <property type="match status" value="1"/>
</dbReference>
<dbReference type="AlphaFoldDB" id="A0A094IM14"/>
<dbReference type="InterPro" id="IPR046357">
    <property type="entry name" value="PPIase_dom_sf"/>
</dbReference>
<name>A0A094IM14_9GAMM</name>
<reference evidence="15 16" key="1">
    <citation type="submission" date="2014-06" db="EMBL/GenBank/DDBJ databases">
        <title>Draft genome sequence of Idiomarina sp. MCCC 1A10513.</title>
        <authorList>
            <person name="Du J."/>
            <person name="Lai Q."/>
            <person name="Shao Z."/>
        </authorList>
    </citation>
    <scope>NUCLEOTIDE SEQUENCE [LARGE SCALE GENOMIC DNA]</scope>
    <source>
        <strain evidence="15 16">MCCC 1A10513</strain>
    </source>
</reference>
<evidence type="ECO:0000256" key="2">
    <source>
        <dbReference type="ARBA" id="ARBA00005464"/>
    </source>
</evidence>
<dbReference type="GO" id="GO:0044183">
    <property type="term" value="F:protein folding chaperone"/>
    <property type="evidence" value="ECO:0007669"/>
    <property type="project" value="TreeGrafter"/>
</dbReference>
<dbReference type="HAMAP" id="MF_00303">
    <property type="entry name" value="Trigger_factor_Tig"/>
    <property type="match status" value="1"/>
</dbReference>
<feature type="domain" description="PPIase FKBP-type" evidence="14">
    <location>
        <begin position="161"/>
        <end position="246"/>
    </location>
</feature>
<dbReference type="GO" id="GO:0051301">
    <property type="term" value="P:cell division"/>
    <property type="evidence" value="ECO:0007669"/>
    <property type="project" value="UniProtKB-KW"/>
</dbReference>
<dbReference type="InterPro" id="IPR008881">
    <property type="entry name" value="Trigger_fac_ribosome-bd_bac"/>
</dbReference>
<keyword evidence="6 11" id="KW-0697">Rotamase</keyword>
<evidence type="ECO:0000256" key="12">
    <source>
        <dbReference type="PROSITE-ProRule" id="PRU00277"/>
    </source>
</evidence>
<dbReference type="SUPFAM" id="SSF102735">
    <property type="entry name" value="Trigger factor ribosome-binding domain"/>
    <property type="match status" value="1"/>
</dbReference>
<dbReference type="InterPro" id="IPR036611">
    <property type="entry name" value="Trigger_fac_ribosome-bd_sf"/>
</dbReference>
<keyword evidence="7 11" id="KW-0143">Chaperone</keyword>
<proteinExistence type="inferred from homology"/>
<dbReference type="OrthoDB" id="9767721at2"/>
<evidence type="ECO:0000256" key="5">
    <source>
        <dbReference type="ARBA" id="ARBA00022618"/>
    </source>
</evidence>
<evidence type="ECO:0000256" key="9">
    <source>
        <dbReference type="ARBA" id="ARBA00023306"/>
    </source>
</evidence>
<keyword evidence="8 11" id="KW-0413">Isomerase</keyword>
<gene>
    <name evidence="11" type="primary">tig</name>
    <name evidence="15" type="ORF">IDAT_08295</name>
</gene>
<dbReference type="GO" id="GO:0043335">
    <property type="term" value="P:protein unfolding"/>
    <property type="evidence" value="ECO:0007669"/>
    <property type="project" value="TreeGrafter"/>
</dbReference>
<dbReference type="SUPFAM" id="SSF109998">
    <property type="entry name" value="Triger factor/SurA peptide-binding domain-like"/>
    <property type="match status" value="1"/>
</dbReference>
<comment type="similarity">
    <text evidence="2 11 13">Belongs to the FKBP-type PPIase family. Tig subfamily.</text>
</comment>
<dbReference type="InterPro" id="IPR005215">
    <property type="entry name" value="Trig_fac"/>
</dbReference>
<dbReference type="SUPFAM" id="SSF54534">
    <property type="entry name" value="FKBP-like"/>
    <property type="match status" value="1"/>
</dbReference>
<keyword evidence="9 11" id="KW-0131">Cell cycle</keyword>
<evidence type="ECO:0000256" key="4">
    <source>
        <dbReference type="ARBA" id="ARBA00016902"/>
    </source>
</evidence>
<dbReference type="STRING" id="1517416.IDAT_08295"/>
<evidence type="ECO:0000256" key="11">
    <source>
        <dbReference type="HAMAP-Rule" id="MF_00303"/>
    </source>
</evidence>
<dbReference type="Gene3D" id="3.10.50.40">
    <property type="match status" value="1"/>
</dbReference>
<organism evidence="15 16">
    <name type="scientific">Pseudidiomarina atlantica</name>
    <dbReference type="NCBI Taxonomy" id="1517416"/>
    <lineage>
        <taxon>Bacteria</taxon>
        <taxon>Pseudomonadati</taxon>
        <taxon>Pseudomonadota</taxon>
        <taxon>Gammaproteobacteria</taxon>
        <taxon>Alteromonadales</taxon>
        <taxon>Idiomarinaceae</taxon>
        <taxon>Pseudidiomarina</taxon>
    </lineage>
</organism>
<evidence type="ECO:0000256" key="6">
    <source>
        <dbReference type="ARBA" id="ARBA00023110"/>
    </source>
</evidence>
<evidence type="ECO:0000256" key="3">
    <source>
        <dbReference type="ARBA" id="ARBA00013194"/>
    </source>
</evidence>
<dbReference type="InterPro" id="IPR001179">
    <property type="entry name" value="PPIase_FKBP_dom"/>
</dbReference>
<dbReference type="Pfam" id="PF05698">
    <property type="entry name" value="Trigger_C"/>
    <property type="match status" value="1"/>
</dbReference>
<dbReference type="PANTHER" id="PTHR30560:SF3">
    <property type="entry name" value="TRIGGER FACTOR-LIKE PROTEIN TIG, CHLOROPLASTIC"/>
    <property type="match status" value="1"/>
</dbReference>
<dbReference type="Pfam" id="PF05697">
    <property type="entry name" value="Trigger_N"/>
    <property type="match status" value="1"/>
</dbReference>
<dbReference type="PIRSF" id="PIRSF003095">
    <property type="entry name" value="Trigger_factor"/>
    <property type="match status" value="1"/>
</dbReference>
<evidence type="ECO:0000256" key="7">
    <source>
        <dbReference type="ARBA" id="ARBA00023186"/>
    </source>
</evidence>
<dbReference type="GO" id="GO:0043022">
    <property type="term" value="F:ribosome binding"/>
    <property type="evidence" value="ECO:0007669"/>
    <property type="project" value="TreeGrafter"/>
</dbReference>
<keyword evidence="16" id="KW-1185">Reference proteome</keyword>
<comment type="catalytic activity">
    <reaction evidence="1 11 12">
        <text>[protein]-peptidylproline (omega=180) = [protein]-peptidylproline (omega=0)</text>
        <dbReference type="Rhea" id="RHEA:16237"/>
        <dbReference type="Rhea" id="RHEA-COMP:10747"/>
        <dbReference type="Rhea" id="RHEA-COMP:10748"/>
        <dbReference type="ChEBI" id="CHEBI:83833"/>
        <dbReference type="ChEBI" id="CHEBI:83834"/>
        <dbReference type="EC" id="5.2.1.8"/>
    </reaction>
</comment>
<dbReference type="InterPro" id="IPR008880">
    <property type="entry name" value="Trigger_fac_C"/>
</dbReference>
<dbReference type="GO" id="GO:0003755">
    <property type="term" value="F:peptidyl-prolyl cis-trans isomerase activity"/>
    <property type="evidence" value="ECO:0007669"/>
    <property type="project" value="UniProtKB-UniRule"/>
</dbReference>
<dbReference type="EMBL" id="JPIN01000007">
    <property type="protein sequence ID" value="KFZ28730.1"/>
    <property type="molecule type" value="Genomic_DNA"/>
</dbReference>
<dbReference type="PANTHER" id="PTHR30560">
    <property type="entry name" value="TRIGGER FACTOR CHAPERONE AND PEPTIDYL-PROLYL CIS/TRANS ISOMERASE"/>
    <property type="match status" value="1"/>
</dbReference>
<dbReference type="GO" id="GO:0005737">
    <property type="term" value="C:cytoplasm"/>
    <property type="evidence" value="ECO:0007669"/>
    <property type="project" value="UniProtKB-SubCell"/>
</dbReference>
<dbReference type="RefSeq" id="WP_034732666.1">
    <property type="nucleotide sequence ID" value="NZ_JPIN01000007.1"/>
</dbReference>
<dbReference type="eggNOG" id="COG0544">
    <property type="taxonomic scope" value="Bacteria"/>
</dbReference>
<dbReference type="EC" id="5.2.1.8" evidence="3 11"/>
<dbReference type="Proteomes" id="UP000053718">
    <property type="component" value="Unassembled WGS sequence"/>
</dbReference>
<dbReference type="FunFam" id="3.10.50.40:FF:000001">
    <property type="entry name" value="Trigger factor"/>
    <property type="match status" value="1"/>
</dbReference>
<evidence type="ECO:0000259" key="14">
    <source>
        <dbReference type="PROSITE" id="PS50059"/>
    </source>
</evidence>
<evidence type="ECO:0000256" key="13">
    <source>
        <dbReference type="RuleBase" id="RU003914"/>
    </source>
</evidence>
<dbReference type="GO" id="GO:0051083">
    <property type="term" value="P:'de novo' cotranslational protein folding"/>
    <property type="evidence" value="ECO:0007669"/>
    <property type="project" value="TreeGrafter"/>
</dbReference>
<dbReference type="InterPro" id="IPR037041">
    <property type="entry name" value="Trigger_fac_C_sf"/>
</dbReference>
<keyword evidence="11" id="KW-0963">Cytoplasm</keyword>
<comment type="caution">
    <text evidence="15">The sequence shown here is derived from an EMBL/GenBank/DDBJ whole genome shotgun (WGS) entry which is preliminary data.</text>
</comment>
<dbReference type="NCBIfam" id="TIGR00115">
    <property type="entry name" value="tig"/>
    <property type="match status" value="1"/>
</dbReference>
<comment type="subcellular location">
    <subcellularLocation>
        <location evidence="11">Cytoplasm</location>
    </subcellularLocation>
    <text evidence="11">About half TF is bound to the ribosome near the polypeptide exit tunnel while the other half is free in the cytoplasm.</text>
</comment>
<protein>
    <recommendedName>
        <fullName evidence="4 11">Trigger factor</fullName>
        <shortName evidence="11">TF</shortName>
        <ecNumber evidence="3 11">5.2.1.8</ecNumber>
    </recommendedName>
    <alternativeName>
        <fullName evidence="10 11">PPIase</fullName>
    </alternativeName>
</protein>
<keyword evidence="5 11" id="KW-0132">Cell division</keyword>
<sequence length="433" mass="48627">MQVSVETTQGLERRATITVPAATIDEKVKELLKNEYRNRRINGFRKGKVPPNVLQKLFGKEARARAASELMQSKYFEAIMQEQINPAGPPSIEPKVNEAGKDLEFVATFEVYPEVEVKGLDSIAVEKPDVTVTDKDVDNMLETLRKQHASWKEVKRKSKKGERITIDFTGRIDGEEFAGGKAEDFALELGQGRMIPGFEDDIIGMKAGEEKTIKVTFPEDYHAENLKGKEAEFDIVAKKVEEQVLPELDDEFVALFGVTEGGVDALKAEVRKNMERELSNTIKAKVKEQVLKGLVDANEVDLPSAMVKQEIDVLRRQAMQRFGNNASQMPELPANLFEEQAKERVKVGLLLGEVIRGNELKVDDAKVEEIIANNASAYEDPEEVVQYYKGNQELMQQVRNVALEEQAIDFILGQAKVKAKKTSFDDLMNPKQK</sequence>
<accession>A0A094IM14</accession>
<evidence type="ECO:0000313" key="15">
    <source>
        <dbReference type="EMBL" id="KFZ28730.1"/>
    </source>
</evidence>
<evidence type="ECO:0000256" key="1">
    <source>
        <dbReference type="ARBA" id="ARBA00000971"/>
    </source>
</evidence>
<evidence type="ECO:0000256" key="8">
    <source>
        <dbReference type="ARBA" id="ARBA00023235"/>
    </source>
</evidence>
<dbReference type="GO" id="GO:0015031">
    <property type="term" value="P:protein transport"/>
    <property type="evidence" value="ECO:0007669"/>
    <property type="project" value="UniProtKB-UniRule"/>
</dbReference>
<comment type="function">
    <text evidence="11">Involved in protein export. Acts as a chaperone by maintaining the newly synthesized protein in an open conformation. Functions as a peptidyl-prolyl cis-trans isomerase.</text>
</comment>
<dbReference type="Gene3D" id="1.10.3120.10">
    <property type="entry name" value="Trigger factor, C-terminal domain"/>
    <property type="match status" value="1"/>
</dbReference>
<evidence type="ECO:0000313" key="16">
    <source>
        <dbReference type="Proteomes" id="UP000053718"/>
    </source>
</evidence>
<comment type="domain">
    <text evidence="11">Consists of 3 domains; the N-terminus binds the ribosome, the middle domain has PPIase activity, while the C-terminus has intrinsic chaperone activity on its own.</text>
</comment>